<dbReference type="PANTHER" id="PTHR30437">
    <property type="entry name" value="TRANSCRIPTION ELONGATION FACTOR GREA"/>
    <property type="match status" value="1"/>
</dbReference>
<dbReference type="EMBL" id="MHIX01000009">
    <property type="protein sequence ID" value="OGY59785.1"/>
    <property type="molecule type" value="Genomic_DNA"/>
</dbReference>
<keyword evidence="3 8" id="KW-0805">Transcription regulation</keyword>
<comment type="caution">
    <text evidence="12">The sequence shown here is derived from an EMBL/GenBank/DDBJ whole genome shotgun (WGS) entry which is preliminary data.</text>
</comment>
<evidence type="ECO:0000256" key="7">
    <source>
        <dbReference type="ARBA" id="ARBA00030776"/>
    </source>
</evidence>
<feature type="domain" description="Transcription elongation factor GreA/GreB N-terminal" evidence="11">
    <location>
        <begin position="5"/>
        <end position="72"/>
    </location>
</feature>
<dbReference type="SUPFAM" id="SSF46557">
    <property type="entry name" value="GreA transcript cleavage protein, N-terminal domain"/>
    <property type="match status" value="1"/>
</dbReference>
<keyword evidence="5 8" id="KW-0804">Transcription</keyword>
<dbReference type="InterPro" id="IPR036805">
    <property type="entry name" value="Tscrpt_elong_fac_GreA/B_N_sf"/>
</dbReference>
<protein>
    <recommendedName>
        <fullName evidence="2 8">Transcription elongation factor GreA</fullName>
    </recommendedName>
    <alternativeName>
        <fullName evidence="7 8">Transcript cleavage factor GreA</fullName>
    </alternativeName>
</protein>
<comment type="similarity">
    <text evidence="1 8 9">Belongs to the GreA/GreB family.</text>
</comment>
<evidence type="ECO:0000256" key="6">
    <source>
        <dbReference type="ARBA" id="ARBA00024916"/>
    </source>
</evidence>
<gene>
    <name evidence="8" type="primary">greA</name>
    <name evidence="12" type="ORF">A3F24_00785</name>
</gene>
<dbReference type="AlphaFoldDB" id="A0A1G1Z5A4"/>
<accession>A0A1G1Z5A4</accession>
<evidence type="ECO:0000256" key="3">
    <source>
        <dbReference type="ARBA" id="ARBA00023015"/>
    </source>
</evidence>
<evidence type="ECO:0000256" key="1">
    <source>
        <dbReference type="ARBA" id="ARBA00008213"/>
    </source>
</evidence>
<dbReference type="NCBIfam" id="NF001263">
    <property type="entry name" value="PRK00226.1-4"/>
    <property type="match status" value="1"/>
</dbReference>
<evidence type="ECO:0000259" key="11">
    <source>
        <dbReference type="Pfam" id="PF03449"/>
    </source>
</evidence>
<evidence type="ECO:0000256" key="8">
    <source>
        <dbReference type="HAMAP-Rule" id="MF_00105"/>
    </source>
</evidence>
<evidence type="ECO:0000256" key="9">
    <source>
        <dbReference type="RuleBase" id="RU000556"/>
    </source>
</evidence>
<dbReference type="GO" id="GO:0003677">
    <property type="term" value="F:DNA binding"/>
    <property type="evidence" value="ECO:0007669"/>
    <property type="project" value="UniProtKB-UniRule"/>
</dbReference>
<dbReference type="GO" id="GO:0070063">
    <property type="term" value="F:RNA polymerase binding"/>
    <property type="evidence" value="ECO:0007669"/>
    <property type="project" value="InterPro"/>
</dbReference>
<proteinExistence type="inferred from homology"/>
<evidence type="ECO:0000313" key="12">
    <source>
        <dbReference type="EMBL" id="OGY59785.1"/>
    </source>
</evidence>
<dbReference type="InterPro" id="IPR006359">
    <property type="entry name" value="Tscrpt_elong_fac_GreA"/>
</dbReference>
<organism evidence="12 13">
    <name type="scientific">Candidatus Colwellbacteria bacterium RIFCSPHIGHO2_12_FULL_44_17</name>
    <dbReference type="NCBI Taxonomy" id="1797689"/>
    <lineage>
        <taxon>Bacteria</taxon>
        <taxon>Candidatus Colwelliibacteriota</taxon>
    </lineage>
</organism>
<name>A0A1G1Z5A4_9BACT</name>
<evidence type="ECO:0000256" key="4">
    <source>
        <dbReference type="ARBA" id="ARBA00023125"/>
    </source>
</evidence>
<dbReference type="InterPro" id="IPR022691">
    <property type="entry name" value="Tscrpt_elong_fac_GreA/B_N"/>
</dbReference>
<dbReference type="InterPro" id="IPR023459">
    <property type="entry name" value="Tscrpt_elong_fac_GreA/B_fam"/>
</dbReference>
<dbReference type="FunFam" id="1.10.287.180:FF:000001">
    <property type="entry name" value="Transcription elongation factor GreA"/>
    <property type="match status" value="1"/>
</dbReference>
<feature type="domain" description="Transcription elongation factor GreA/GreB C-terminal" evidence="10">
    <location>
        <begin position="83"/>
        <end position="152"/>
    </location>
</feature>
<dbReference type="PROSITE" id="PS00830">
    <property type="entry name" value="GREAB_2"/>
    <property type="match status" value="1"/>
</dbReference>
<dbReference type="PANTHER" id="PTHR30437:SF4">
    <property type="entry name" value="TRANSCRIPTION ELONGATION FACTOR GREA"/>
    <property type="match status" value="1"/>
</dbReference>
<evidence type="ECO:0000259" key="10">
    <source>
        <dbReference type="Pfam" id="PF01272"/>
    </source>
</evidence>
<keyword evidence="4 8" id="KW-0238">DNA-binding</keyword>
<dbReference type="GO" id="GO:0032784">
    <property type="term" value="P:regulation of DNA-templated transcription elongation"/>
    <property type="evidence" value="ECO:0007669"/>
    <property type="project" value="UniProtKB-UniRule"/>
</dbReference>
<dbReference type="STRING" id="1797689.A3F24_00785"/>
<dbReference type="GO" id="GO:0006354">
    <property type="term" value="P:DNA-templated transcription elongation"/>
    <property type="evidence" value="ECO:0007669"/>
    <property type="project" value="TreeGrafter"/>
</dbReference>
<dbReference type="Gene3D" id="1.10.287.180">
    <property type="entry name" value="Transcription elongation factor, GreA/GreB, N-terminal domain"/>
    <property type="match status" value="1"/>
</dbReference>
<dbReference type="InterPro" id="IPR036953">
    <property type="entry name" value="GreA/GreB_C_sf"/>
</dbReference>
<dbReference type="Pfam" id="PF01272">
    <property type="entry name" value="GreA_GreB"/>
    <property type="match status" value="1"/>
</dbReference>
<dbReference type="HAMAP" id="MF_00105">
    <property type="entry name" value="GreA_GreB"/>
    <property type="match status" value="1"/>
</dbReference>
<dbReference type="NCBIfam" id="TIGR01462">
    <property type="entry name" value="greA"/>
    <property type="match status" value="1"/>
</dbReference>
<evidence type="ECO:0000256" key="5">
    <source>
        <dbReference type="ARBA" id="ARBA00023163"/>
    </source>
</evidence>
<dbReference type="InterPro" id="IPR001437">
    <property type="entry name" value="Tscrpt_elong_fac_GreA/B_C"/>
</dbReference>
<evidence type="ECO:0000256" key="2">
    <source>
        <dbReference type="ARBA" id="ARBA00013729"/>
    </source>
</evidence>
<reference evidence="12 13" key="1">
    <citation type="journal article" date="2016" name="Nat. Commun.">
        <title>Thousands of microbial genomes shed light on interconnected biogeochemical processes in an aquifer system.</title>
        <authorList>
            <person name="Anantharaman K."/>
            <person name="Brown C.T."/>
            <person name="Hug L.A."/>
            <person name="Sharon I."/>
            <person name="Castelle C.J."/>
            <person name="Probst A.J."/>
            <person name="Thomas B.C."/>
            <person name="Singh A."/>
            <person name="Wilkins M.J."/>
            <person name="Karaoz U."/>
            <person name="Brodie E.L."/>
            <person name="Williams K.H."/>
            <person name="Hubbard S.S."/>
            <person name="Banfield J.F."/>
        </authorList>
    </citation>
    <scope>NUCLEOTIDE SEQUENCE [LARGE SCALE GENOMIC DNA]</scope>
</reference>
<dbReference type="PIRSF" id="PIRSF006092">
    <property type="entry name" value="GreA_GreB"/>
    <property type="match status" value="1"/>
</dbReference>
<sequence>MMNYFLSKERLEELKKEYEHLTTHRRIEVAERLKRAKELGDLSENAEYMEAREEQAQVETRIVELGDIIKGAVLIKKQGGSEIIGVGSTVEVAKNGTTVRFSIVGSNETRPEQGFISNESPLGQALLGKKVGDSVIINTPSGKAQYEVIKLE</sequence>
<dbReference type="SUPFAM" id="SSF54534">
    <property type="entry name" value="FKBP-like"/>
    <property type="match status" value="1"/>
</dbReference>
<dbReference type="Pfam" id="PF03449">
    <property type="entry name" value="GreA_GreB_N"/>
    <property type="match status" value="1"/>
</dbReference>
<comment type="function">
    <text evidence="6 8 9">Necessary for efficient RNA polymerase transcription elongation past template-encoded arresting sites. The arresting sites in DNA have the property of trapping a certain fraction of elongating RNA polymerases that pass through, resulting in locked ternary complexes. Cleavage of the nascent transcript by cleavage factors such as GreA or GreB allows the resumption of elongation from the new 3'terminus. GreA releases sequences of 2 to 3 nucleotides.</text>
</comment>
<evidence type="ECO:0000313" key="13">
    <source>
        <dbReference type="Proteomes" id="UP000178515"/>
    </source>
</evidence>
<dbReference type="InterPro" id="IPR028624">
    <property type="entry name" value="Tscrpt_elong_fac_GreA/B"/>
</dbReference>
<dbReference type="FunFam" id="3.10.50.30:FF:000001">
    <property type="entry name" value="Transcription elongation factor GreA"/>
    <property type="match status" value="1"/>
</dbReference>
<dbReference type="Proteomes" id="UP000178515">
    <property type="component" value="Unassembled WGS sequence"/>
</dbReference>
<dbReference type="InterPro" id="IPR018151">
    <property type="entry name" value="TF_GreA/GreB_CS"/>
</dbReference>
<dbReference type="Gene3D" id="3.10.50.30">
    <property type="entry name" value="Transcription elongation factor, GreA/GreB, C-terminal domain"/>
    <property type="match status" value="1"/>
</dbReference>